<dbReference type="Proteomes" id="UP000012073">
    <property type="component" value="Unassembled WGS sequence"/>
</dbReference>
<sequence>MPRKGISKVAAPAFCWSCWRIIKTMLWFGHEEATFETLCCARGVAERDLGLVAGEEEDLAHERQREGAFGTGGKGNIDGHFV</sequence>
<name>R7Q4Q1_CHOCR</name>
<evidence type="ECO:0000256" key="1">
    <source>
        <dbReference type="SAM" id="MobiDB-lite"/>
    </source>
</evidence>
<dbReference type="GeneID" id="17319735"/>
<dbReference type="EMBL" id="HG001477">
    <property type="protein sequence ID" value="CDF32356.1"/>
    <property type="molecule type" value="Genomic_DNA"/>
</dbReference>
<proteinExistence type="predicted"/>
<accession>R7Q4Q1</accession>
<gene>
    <name evidence="2" type="ORF">CHC_T00008088001</name>
</gene>
<dbReference type="AlphaFoldDB" id="R7Q4Q1"/>
<keyword evidence="3" id="KW-1185">Reference proteome</keyword>
<dbReference type="Gramene" id="CDF32356">
    <property type="protein sequence ID" value="CDF32356"/>
    <property type="gene ID" value="CHC_T00008088001"/>
</dbReference>
<reference evidence="3" key="1">
    <citation type="journal article" date="2013" name="Proc. Natl. Acad. Sci. U.S.A.">
        <title>Genome structure and metabolic features in the red seaweed Chondrus crispus shed light on evolution of the Archaeplastida.</title>
        <authorList>
            <person name="Collen J."/>
            <person name="Porcel B."/>
            <person name="Carre W."/>
            <person name="Ball S.G."/>
            <person name="Chaparro C."/>
            <person name="Tonon T."/>
            <person name="Barbeyron T."/>
            <person name="Michel G."/>
            <person name="Noel B."/>
            <person name="Valentin K."/>
            <person name="Elias M."/>
            <person name="Artiguenave F."/>
            <person name="Arun A."/>
            <person name="Aury J.M."/>
            <person name="Barbosa-Neto J.F."/>
            <person name="Bothwell J.H."/>
            <person name="Bouget F.Y."/>
            <person name="Brillet L."/>
            <person name="Cabello-Hurtado F."/>
            <person name="Capella-Gutierrez S."/>
            <person name="Charrier B."/>
            <person name="Cladiere L."/>
            <person name="Cock J.M."/>
            <person name="Coelho S.M."/>
            <person name="Colleoni C."/>
            <person name="Czjzek M."/>
            <person name="Da Silva C."/>
            <person name="Delage L."/>
            <person name="Denoeud F."/>
            <person name="Deschamps P."/>
            <person name="Dittami S.M."/>
            <person name="Gabaldon T."/>
            <person name="Gachon C.M."/>
            <person name="Groisillier A."/>
            <person name="Herve C."/>
            <person name="Jabbari K."/>
            <person name="Katinka M."/>
            <person name="Kloareg B."/>
            <person name="Kowalczyk N."/>
            <person name="Labadie K."/>
            <person name="Leblanc C."/>
            <person name="Lopez P.J."/>
            <person name="McLachlan D.H."/>
            <person name="Meslet-Cladiere L."/>
            <person name="Moustafa A."/>
            <person name="Nehr Z."/>
            <person name="Nyvall Collen P."/>
            <person name="Panaud O."/>
            <person name="Partensky F."/>
            <person name="Poulain J."/>
            <person name="Rensing S.A."/>
            <person name="Rousvoal S."/>
            <person name="Samson G."/>
            <person name="Symeonidi A."/>
            <person name="Weissenbach J."/>
            <person name="Zambounis A."/>
            <person name="Wincker P."/>
            <person name="Boyen C."/>
        </authorList>
    </citation>
    <scope>NUCLEOTIDE SEQUENCE [LARGE SCALE GENOMIC DNA]</scope>
    <source>
        <strain evidence="3">cv. Stackhouse</strain>
    </source>
</reference>
<protein>
    <submittedName>
        <fullName evidence="2">Uncharacterized protein</fullName>
    </submittedName>
</protein>
<feature type="region of interest" description="Disordered" evidence="1">
    <location>
        <begin position="62"/>
        <end position="82"/>
    </location>
</feature>
<organism evidence="2 3">
    <name type="scientific">Chondrus crispus</name>
    <name type="common">Carrageen Irish moss</name>
    <name type="synonym">Polymorpha crispa</name>
    <dbReference type="NCBI Taxonomy" id="2769"/>
    <lineage>
        <taxon>Eukaryota</taxon>
        <taxon>Rhodophyta</taxon>
        <taxon>Florideophyceae</taxon>
        <taxon>Rhodymeniophycidae</taxon>
        <taxon>Gigartinales</taxon>
        <taxon>Gigartinaceae</taxon>
        <taxon>Chondrus</taxon>
    </lineage>
</organism>
<evidence type="ECO:0000313" key="3">
    <source>
        <dbReference type="Proteomes" id="UP000012073"/>
    </source>
</evidence>
<dbReference type="KEGG" id="ccp:CHC_T00008088001"/>
<dbReference type="RefSeq" id="XP_005712021.1">
    <property type="nucleotide sequence ID" value="XM_005711964.1"/>
</dbReference>
<evidence type="ECO:0000313" key="2">
    <source>
        <dbReference type="EMBL" id="CDF32356.1"/>
    </source>
</evidence>